<keyword evidence="10" id="KW-0547">Nucleotide-binding</keyword>
<evidence type="ECO:0000259" key="20">
    <source>
        <dbReference type="PROSITE" id="PS50894"/>
    </source>
</evidence>
<reference evidence="21 22" key="1">
    <citation type="submission" date="2021-06" db="EMBL/GenBank/DDBJ databases">
        <title>50 bacteria genomes isolated from Dapeng, Shenzhen, China.</title>
        <authorList>
            <person name="Zheng W."/>
            <person name="Yu S."/>
            <person name="Huang Y."/>
        </authorList>
    </citation>
    <scope>NUCLEOTIDE SEQUENCE [LARGE SCALE GENOMIC DNA]</scope>
    <source>
        <strain evidence="21 22">DP1N14-2</strain>
    </source>
</reference>
<dbReference type="Proteomes" id="UP000766629">
    <property type="component" value="Unassembled WGS sequence"/>
</dbReference>
<dbReference type="EMBL" id="JAHVJA010000026">
    <property type="protein sequence ID" value="MBY6142295.1"/>
    <property type="molecule type" value="Genomic_DNA"/>
</dbReference>
<evidence type="ECO:0000256" key="5">
    <source>
        <dbReference type="ARBA" id="ARBA00022519"/>
    </source>
</evidence>
<evidence type="ECO:0000259" key="18">
    <source>
        <dbReference type="PROSITE" id="PS50110"/>
    </source>
</evidence>
<evidence type="ECO:0000313" key="22">
    <source>
        <dbReference type="Proteomes" id="UP000766629"/>
    </source>
</evidence>
<dbReference type="CDD" id="cd00088">
    <property type="entry name" value="HPT"/>
    <property type="match status" value="1"/>
</dbReference>
<dbReference type="InterPro" id="IPR000014">
    <property type="entry name" value="PAS"/>
</dbReference>
<comment type="catalytic activity">
    <reaction evidence="1">
        <text>ATP + protein L-histidine = ADP + protein N-phospho-L-histidine.</text>
        <dbReference type="EC" id="2.7.13.3"/>
    </reaction>
</comment>
<evidence type="ECO:0000256" key="2">
    <source>
        <dbReference type="ARBA" id="ARBA00004429"/>
    </source>
</evidence>
<dbReference type="InterPro" id="IPR008207">
    <property type="entry name" value="Sig_transdc_His_kin_Hpt_dom"/>
</dbReference>
<evidence type="ECO:0000256" key="4">
    <source>
        <dbReference type="ARBA" id="ARBA00022475"/>
    </source>
</evidence>
<dbReference type="PRINTS" id="PR00344">
    <property type="entry name" value="BCTRLSENSOR"/>
</dbReference>
<dbReference type="Pfam" id="PF00072">
    <property type="entry name" value="Response_reg"/>
    <property type="match status" value="1"/>
</dbReference>
<dbReference type="SUPFAM" id="SSF47226">
    <property type="entry name" value="Histidine-containing phosphotransfer domain, HPT domain"/>
    <property type="match status" value="1"/>
</dbReference>
<feature type="domain" description="HPt" evidence="20">
    <location>
        <begin position="744"/>
        <end position="840"/>
    </location>
</feature>
<dbReference type="InterPro" id="IPR036641">
    <property type="entry name" value="HPT_dom_sf"/>
</dbReference>
<dbReference type="SMART" id="SM00387">
    <property type="entry name" value="HATPase_c"/>
    <property type="match status" value="1"/>
</dbReference>
<proteinExistence type="predicted"/>
<evidence type="ECO:0000256" key="1">
    <source>
        <dbReference type="ARBA" id="ARBA00000085"/>
    </source>
</evidence>
<dbReference type="Pfam" id="PF00512">
    <property type="entry name" value="HisKA"/>
    <property type="match status" value="1"/>
</dbReference>
<evidence type="ECO:0000256" key="7">
    <source>
        <dbReference type="ARBA" id="ARBA00022679"/>
    </source>
</evidence>
<keyword evidence="4" id="KW-1003">Cell membrane</keyword>
<accession>A0ABS7NM70</accession>
<dbReference type="Pfam" id="PF02518">
    <property type="entry name" value="HATPase_c"/>
    <property type="match status" value="1"/>
</dbReference>
<dbReference type="Pfam" id="PF01627">
    <property type="entry name" value="Hpt"/>
    <property type="match status" value="1"/>
</dbReference>
<evidence type="ECO:0000259" key="17">
    <source>
        <dbReference type="PROSITE" id="PS50109"/>
    </source>
</evidence>
<dbReference type="CDD" id="cd17546">
    <property type="entry name" value="REC_hyHK_CKI1_RcsC-like"/>
    <property type="match status" value="1"/>
</dbReference>
<comment type="caution">
    <text evidence="21">The sequence shown here is derived from an EMBL/GenBank/DDBJ whole genome shotgun (WGS) entry which is preliminary data.</text>
</comment>
<evidence type="ECO:0000256" key="15">
    <source>
        <dbReference type="PROSITE-ProRule" id="PRU00169"/>
    </source>
</evidence>
<dbReference type="PROSITE" id="PS50109">
    <property type="entry name" value="HIS_KIN"/>
    <property type="match status" value="1"/>
</dbReference>
<keyword evidence="11 16" id="KW-1133">Transmembrane helix</keyword>
<dbReference type="InterPro" id="IPR003594">
    <property type="entry name" value="HATPase_dom"/>
</dbReference>
<protein>
    <recommendedName>
        <fullName evidence="3">histidine kinase</fullName>
        <ecNumber evidence="3">2.7.13.3</ecNumber>
    </recommendedName>
</protein>
<dbReference type="Gene3D" id="3.30.565.10">
    <property type="entry name" value="Histidine kinase-like ATPase, C-terminal domain"/>
    <property type="match status" value="1"/>
</dbReference>
<dbReference type="PROSITE" id="PS50894">
    <property type="entry name" value="HPT"/>
    <property type="match status" value="1"/>
</dbReference>
<dbReference type="CDD" id="cd16922">
    <property type="entry name" value="HATPase_EvgS-ArcB-TorS-like"/>
    <property type="match status" value="1"/>
</dbReference>
<evidence type="ECO:0000256" key="11">
    <source>
        <dbReference type="ARBA" id="ARBA00022989"/>
    </source>
</evidence>
<dbReference type="InterPro" id="IPR003661">
    <property type="entry name" value="HisK_dim/P_dom"/>
</dbReference>
<feature type="modified residue" description="Phosphohistidine" evidence="14">
    <location>
        <position position="786"/>
    </location>
</feature>
<dbReference type="SMART" id="SM00448">
    <property type="entry name" value="REC"/>
    <property type="match status" value="1"/>
</dbReference>
<dbReference type="InterPro" id="IPR036890">
    <property type="entry name" value="HATPase_C_sf"/>
</dbReference>
<evidence type="ECO:0000256" key="8">
    <source>
        <dbReference type="ARBA" id="ARBA00022692"/>
    </source>
</evidence>
<keyword evidence="12" id="KW-0902">Two-component regulatory system</keyword>
<keyword evidence="7" id="KW-0808">Transferase</keyword>
<dbReference type="Gene3D" id="1.20.120.160">
    <property type="entry name" value="HPT domain"/>
    <property type="match status" value="1"/>
</dbReference>
<dbReference type="SMART" id="SM00091">
    <property type="entry name" value="PAS"/>
    <property type="match status" value="1"/>
</dbReference>
<evidence type="ECO:0000256" key="10">
    <source>
        <dbReference type="ARBA" id="ARBA00022840"/>
    </source>
</evidence>
<evidence type="ECO:0000256" key="3">
    <source>
        <dbReference type="ARBA" id="ARBA00012438"/>
    </source>
</evidence>
<dbReference type="CDD" id="cd00130">
    <property type="entry name" value="PAS"/>
    <property type="match status" value="1"/>
</dbReference>
<name>A0ABS7NM70_9RHOB</name>
<evidence type="ECO:0000256" key="13">
    <source>
        <dbReference type="ARBA" id="ARBA00023136"/>
    </source>
</evidence>
<dbReference type="SMART" id="SM00388">
    <property type="entry name" value="HisKA"/>
    <property type="match status" value="1"/>
</dbReference>
<dbReference type="SUPFAM" id="SSF52172">
    <property type="entry name" value="CheY-like"/>
    <property type="match status" value="1"/>
</dbReference>
<keyword evidence="9" id="KW-0418">Kinase</keyword>
<dbReference type="SUPFAM" id="SSF55874">
    <property type="entry name" value="ATPase domain of HSP90 chaperone/DNA topoisomerase II/histidine kinase"/>
    <property type="match status" value="1"/>
</dbReference>
<keyword evidence="8 16" id="KW-0812">Transmembrane</keyword>
<dbReference type="Gene3D" id="3.40.50.2300">
    <property type="match status" value="1"/>
</dbReference>
<dbReference type="InterPro" id="IPR001789">
    <property type="entry name" value="Sig_transdc_resp-reg_receiver"/>
</dbReference>
<keyword evidence="6 15" id="KW-0597">Phosphoprotein</keyword>
<dbReference type="InterPro" id="IPR036097">
    <property type="entry name" value="HisK_dim/P_sf"/>
</dbReference>
<keyword evidence="5" id="KW-0997">Cell inner membrane</keyword>
<gene>
    <name evidence="21" type="ORF">KUV26_22955</name>
</gene>
<feature type="domain" description="Histidine kinase" evidence="17">
    <location>
        <begin position="364"/>
        <end position="585"/>
    </location>
</feature>
<dbReference type="SUPFAM" id="SSF55785">
    <property type="entry name" value="PYP-like sensor domain (PAS domain)"/>
    <property type="match status" value="1"/>
</dbReference>
<dbReference type="InterPro" id="IPR004358">
    <property type="entry name" value="Sig_transdc_His_kin-like_C"/>
</dbReference>
<feature type="modified residue" description="4-aspartylphosphate" evidence="15">
    <location>
        <position position="655"/>
    </location>
</feature>
<dbReference type="PANTHER" id="PTHR43047">
    <property type="entry name" value="TWO-COMPONENT HISTIDINE PROTEIN KINASE"/>
    <property type="match status" value="1"/>
</dbReference>
<dbReference type="PANTHER" id="PTHR43047:SF64">
    <property type="entry name" value="HISTIDINE KINASE CONTAINING CHEY-HOMOLOGOUS RECEIVER DOMAIN AND PAS DOMAIN-RELATED"/>
    <property type="match status" value="1"/>
</dbReference>
<feature type="domain" description="Response regulatory" evidence="18">
    <location>
        <begin position="606"/>
        <end position="723"/>
    </location>
</feature>
<keyword evidence="22" id="KW-1185">Reference proteome</keyword>
<feature type="domain" description="PAS" evidence="19">
    <location>
        <begin position="217"/>
        <end position="288"/>
    </location>
</feature>
<evidence type="ECO:0000256" key="14">
    <source>
        <dbReference type="PROSITE-ProRule" id="PRU00110"/>
    </source>
</evidence>
<dbReference type="NCBIfam" id="TIGR00229">
    <property type="entry name" value="sensory_box"/>
    <property type="match status" value="1"/>
</dbReference>
<dbReference type="SUPFAM" id="SSF47384">
    <property type="entry name" value="Homodimeric domain of signal transducing histidine kinase"/>
    <property type="match status" value="1"/>
</dbReference>
<sequence>MAGTKRRKMWLRLTAFVLPALLGLAAIAFLALNVSRDITRLNSASSDNIQWNLSQTEVEFLQFELELAQALQGDSPDIRSLRRKFDIFFSRIRTLQQASIYGELRAVPKFAANLATVAAFLDRAVPVIDSDEAALPSLLPALEQKTRAVRPDVRRLSVSGLNYFAVESDFRREAFSGTLLHLAIAIAALVAALAVLACYLAVLNAQNVRRRTQVIEASERMNIVTSTSLDAVVVADTLGRITDFNAAAEQIFGYSAKDAVGCDLGELIVPEHHRAAHQAGMARLRETGEKRVVGSGRFKLEAKRANGEVFPVELAIQSADTKEGEIFIAFLRDISSQVQAEAELVLARDRAMAGEKAKTDFLATMSHEIRTPLNGLLGNLTLLEETRLSTRQSRYIRNMQTSGKLLMSHISDVLDITKFDAGKLRLHTVDMNISTLLKDIVDSLSGAAAGNGSTLEWGWTGTPLNWVHADRDRIQHILMNIVGNAVKFTKDGRISITTQASAAEEGKTILRISVRDTGIGIDPGLLPQIFDDFATGDSSYDREVGGTGLGLGIAQRFVKALGGRITVESTPGEGSVFNVSFPVQAIAEPEPKGEARFDAPARKQANVLLVEDNEINRHVAREMLTAQGHFVTEAHNGREAVEMAEETGFDLILMDISMPVMDGRSAARAIRTSGGASARAPIIAVTANAMAEEQEAFLKDGMNDVLTKPLTREGLLQLIADHPSPAPPAPEGAALRSQQLVELEETVGAVALKPLLNRFAAEMEAFLKSLENGQDLAANETAVEAHRIAGSAATFGLPELRSALIRLEKAALSQERQAAEDALSPLRNTWTSTKPVLNLF</sequence>
<comment type="subcellular location">
    <subcellularLocation>
        <location evidence="2">Cell inner membrane</location>
        <topology evidence="2">Multi-pass membrane protein</topology>
    </subcellularLocation>
</comment>
<dbReference type="CDD" id="cd00082">
    <property type="entry name" value="HisKA"/>
    <property type="match status" value="1"/>
</dbReference>
<evidence type="ECO:0000259" key="19">
    <source>
        <dbReference type="PROSITE" id="PS50112"/>
    </source>
</evidence>
<dbReference type="EC" id="2.7.13.3" evidence="3"/>
<evidence type="ECO:0000256" key="6">
    <source>
        <dbReference type="ARBA" id="ARBA00022553"/>
    </source>
</evidence>
<dbReference type="InterPro" id="IPR035965">
    <property type="entry name" value="PAS-like_dom_sf"/>
</dbReference>
<dbReference type="InterPro" id="IPR011006">
    <property type="entry name" value="CheY-like_superfamily"/>
</dbReference>
<keyword evidence="13 16" id="KW-0472">Membrane</keyword>
<organism evidence="21 22">
    <name type="scientific">Leisingera daeponensis</name>
    <dbReference type="NCBI Taxonomy" id="405746"/>
    <lineage>
        <taxon>Bacteria</taxon>
        <taxon>Pseudomonadati</taxon>
        <taxon>Pseudomonadota</taxon>
        <taxon>Alphaproteobacteria</taxon>
        <taxon>Rhodobacterales</taxon>
        <taxon>Roseobacteraceae</taxon>
        <taxon>Leisingera</taxon>
    </lineage>
</organism>
<dbReference type="Gene3D" id="3.30.450.20">
    <property type="entry name" value="PAS domain"/>
    <property type="match status" value="1"/>
</dbReference>
<feature type="transmembrane region" description="Helical" evidence="16">
    <location>
        <begin position="179"/>
        <end position="202"/>
    </location>
</feature>
<dbReference type="PROSITE" id="PS50112">
    <property type="entry name" value="PAS"/>
    <property type="match status" value="1"/>
</dbReference>
<evidence type="ECO:0000256" key="9">
    <source>
        <dbReference type="ARBA" id="ARBA00022777"/>
    </source>
</evidence>
<evidence type="ECO:0000256" key="12">
    <source>
        <dbReference type="ARBA" id="ARBA00023012"/>
    </source>
</evidence>
<keyword evidence="10" id="KW-0067">ATP-binding</keyword>
<dbReference type="Gene3D" id="1.10.287.130">
    <property type="match status" value="1"/>
</dbReference>
<dbReference type="Pfam" id="PF13426">
    <property type="entry name" value="PAS_9"/>
    <property type="match status" value="1"/>
</dbReference>
<evidence type="ECO:0000256" key="16">
    <source>
        <dbReference type="SAM" id="Phobius"/>
    </source>
</evidence>
<evidence type="ECO:0000313" key="21">
    <source>
        <dbReference type="EMBL" id="MBY6142295.1"/>
    </source>
</evidence>
<dbReference type="PROSITE" id="PS50110">
    <property type="entry name" value="RESPONSE_REGULATORY"/>
    <property type="match status" value="1"/>
</dbReference>
<dbReference type="InterPro" id="IPR005467">
    <property type="entry name" value="His_kinase_dom"/>
</dbReference>